<dbReference type="GO" id="GO:0022857">
    <property type="term" value="F:transmembrane transporter activity"/>
    <property type="evidence" value="ECO:0007669"/>
    <property type="project" value="TreeGrafter"/>
</dbReference>
<evidence type="ECO:0000256" key="6">
    <source>
        <dbReference type="ARBA" id="ARBA00038076"/>
    </source>
</evidence>
<dbReference type="Pfam" id="PF12704">
    <property type="entry name" value="MacB_PCD"/>
    <property type="match status" value="1"/>
</dbReference>
<comment type="similarity">
    <text evidence="6">Belongs to the ABC-4 integral membrane protein family.</text>
</comment>
<feature type="domain" description="ABC3 transporter permease C-terminal" evidence="8">
    <location>
        <begin position="395"/>
        <end position="509"/>
    </location>
</feature>
<evidence type="ECO:0000256" key="1">
    <source>
        <dbReference type="ARBA" id="ARBA00004651"/>
    </source>
</evidence>
<feature type="transmembrane region" description="Helical" evidence="7">
    <location>
        <begin position="389"/>
        <end position="408"/>
    </location>
</feature>
<dbReference type="Proteomes" id="UP000567293">
    <property type="component" value="Unassembled WGS sequence"/>
</dbReference>
<evidence type="ECO:0000256" key="4">
    <source>
        <dbReference type="ARBA" id="ARBA00022989"/>
    </source>
</evidence>
<protein>
    <submittedName>
        <fullName evidence="10">ABC transporter permease</fullName>
    </submittedName>
</protein>
<proteinExistence type="inferred from homology"/>
<evidence type="ECO:0000313" key="11">
    <source>
        <dbReference type="Proteomes" id="UP000567293"/>
    </source>
</evidence>
<evidence type="ECO:0000256" key="3">
    <source>
        <dbReference type="ARBA" id="ARBA00022692"/>
    </source>
</evidence>
<organism evidence="10 11">
    <name type="scientific">Candidatus Acidiferrum panamense</name>
    <dbReference type="NCBI Taxonomy" id="2741543"/>
    <lineage>
        <taxon>Bacteria</taxon>
        <taxon>Pseudomonadati</taxon>
        <taxon>Acidobacteriota</taxon>
        <taxon>Terriglobia</taxon>
        <taxon>Candidatus Acidiferrales</taxon>
        <taxon>Candidatus Acidiferrum</taxon>
    </lineage>
</organism>
<feature type="transmembrane region" description="Helical" evidence="7">
    <location>
        <begin position="439"/>
        <end position="462"/>
    </location>
</feature>
<dbReference type="InterPro" id="IPR047928">
    <property type="entry name" value="Perm_prefix_1"/>
</dbReference>
<feature type="transmembrane region" description="Helical" evidence="7">
    <location>
        <begin position="507"/>
        <end position="525"/>
    </location>
</feature>
<feature type="transmembrane region" description="Helical" evidence="7">
    <location>
        <begin position="320"/>
        <end position="341"/>
    </location>
</feature>
<dbReference type="PANTHER" id="PTHR30572:SF4">
    <property type="entry name" value="ABC TRANSPORTER PERMEASE YTRF"/>
    <property type="match status" value="1"/>
</dbReference>
<dbReference type="InterPro" id="IPR003838">
    <property type="entry name" value="ABC3_permease_C"/>
</dbReference>
<dbReference type="NCBIfam" id="NF038403">
    <property type="entry name" value="perm_prefix_1"/>
    <property type="match status" value="1"/>
</dbReference>
<feature type="transmembrane region" description="Helical" evidence="7">
    <location>
        <begin position="537"/>
        <end position="555"/>
    </location>
</feature>
<feature type="non-terminal residue" evidence="10">
    <location>
        <position position="612"/>
    </location>
</feature>
<evidence type="ECO:0000259" key="8">
    <source>
        <dbReference type="Pfam" id="PF02687"/>
    </source>
</evidence>
<keyword evidence="2" id="KW-1003">Cell membrane</keyword>
<evidence type="ECO:0000256" key="5">
    <source>
        <dbReference type="ARBA" id="ARBA00023136"/>
    </source>
</evidence>
<keyword evidence="5 7" id="KW-0472">Membrane</keyword>
<dbReference type="Pfam" id="PF02687">
    <property type="entry name" value="FtsX"/>
    <property type="match status" value="1"/>
</dbReference>
<evidence type="ECO:0000256" key="2">
    <source>
        <dbReference type="ARBA" id="ARBA00022475"/>
    </source>
</evidence>
<name>A0A7V8NTP7_9BACT</name>
<dbReference type="PANTHER" id="PTHR30572">
    <property type="entry name" value="MEMBRANE COMPONENT OF TRANSPORTER-RELATED"/>
    <property type="match status" value="1"/>
</dbReference>
<evidence type="ECO:0000259" key="9">
    <source>
        <dbReference type="Pfam" id="PF12704"/>
    </source>
</evidence>
<feature type="domain" description="MacB-like periplasmic core" evidence="9">
    <location>
        <begin position="100"/>
        <end position="290"/>
    </location>
</feature>
<keyword evidence="4 7" id="KW-1133">Transmembrane helix</keyword>
<evidence type="ECO:0000256" key="7">
    <source>
        <dbReference type="SAM" id="Phobius"/>
    </source>
</evidence>
<sequence length="612" mass="66750">MRPEHWLYTVPLRFRSLFRWAQADQELDDELRDHLDRKTEGYVAQGMTREQAHRRARLDLGGIEQVKENVRSVRTGAWLETFLQDIRFGLRMLWKSPVFTSIAILTLGLGVGANTSVFNLLRAVVFPSLSVPAPHEVFVLHGMRTPNDGAFLYSQPAFQRLRESMAGQVDGPRLAAHSALAEGELAAYIGAPVSAVSLQLVSTNFFSVLGVPASVGRVLDGSDDTAPSHGWPVVLRYGFWRAHFNADGGILGRSQVLNGTLVSIVGVAAPAFDGVIPGDAPDLWLPLEAQHDVRYIGPFDSPGDGSHKDLSKPYNQQGALFWLTFIARVAPGGVATALARWNAAFEPDRELYERFASPEQKAAAGTTNFLLLPAASNEGLLSETYSNPLLVLMGMVALLLLIACLNLANLQRTRMLRRSHEFAIRSALGSSRQRLVQQLVAEMIALGAGGGFLSLGIARVLGSTLVRLSSDRPIHVNLRFGLDVYVFCLISLLIALALFHMLPARKLLFAEALPAVGLTSARGSIGARTNDGGDTMLGAQIAMCVLLLSVAAMFVRTLRNLNGLNAGVDRRHILTVRFDFYDSNFADAALSAFYPEMLDRLRSLPGVRFAVQ</sequence>
<comment type="subcellular location">
    <subcellularLocation>
        <location evidence="1">Cell membrane</location>
        <topology evidence="1">Multi-pass membrane protein</topology>
    </subcellularLocation>
</comment>
<dbReference type="EMBL" id="JACDQQ010001916">
    <property type="protein sequence ID" value="MBA0087266.1"/>
    <property type="molecule type" value="Genomic_DNA"/>
</dbReference>
<feature type="transmembrane region" description="Helical" evidence="7">
    <location>
        <begin position="98"/>
        <end position="121"/>
    </location>
</feature>
<feature type="transmembrane region" description="Helical" evidence="7">
    <location>
        <begin position="482"/>
        <end position="500"/>
    </location>
</feature>
<gene>
    <name evidence="10" type="ORF">HRJ53_19960</name>
</gene>
<dbReference type="InterPro" id="IPR050250">
    <property type="entry name" value="Macrolide_Exporter_MacB"/>
</dbReference>
<accession>A0A7V8NTP7</accession>
<dbReference type="AlphaFoldDB" id="A0A7V8NTP7"/>
<dbReference type="GO" id="GO:0005886">
    <property type="term" value="C:plasma membrane"/>
    <property type="evidence" value="ECO:0007669"/>
    <property type="project" value="UniProtKB-SubCell"/>
</dbReference>
<keyword evidence="3 7" id="KW-0812">Transmembrane</keyword>
<keyword evidence="11" id="KW-1185">Reference proteome</keyword>
<comment type="caution">
    <text evidence="10">The sequence shown here is derived from an EMBL/GenBank/DDBJ whole genome shotgun (WGS) entry which is preliminary data.</text>
</comment>
<evidence type="ECO:0000313" key="10">
    <source>
        <dbReference type="EMBL" id="MBA0087266.1"/>
    </source>
</evidence>
<reference evidence="10" key="1">
    <citation type="submission" date="2020-06" db="EMBL/GenBank/DDBJ databases">
        <title>Legume-microbial interactions unlock mineral nutrients during tropical forest succession.</title>
        <authorList>
            <person name="Epihov D.Z."/>
        </authorList>
    </citation>
    <scope>NUCLEOTIDE SEQUENCE [LARGE SCALE GENOMIC DNA]</scope>
    <source>
        <strain evidence="10">Pan2503</strain>
    </source>
</reference>
<dbReference type="InterPro" id="IPR025857">
    <property type="entry name" value="MacB_PCD"/>
</dbReference>